<keyword evidence="1" id="KW-0812">Transmembrane</keyword>
<keyword evidence="4" id="KW-1185">Reference proteome</keyword>
<dbReference type="InterPro" id="IPR005530">
    <property type="entry name" value="SPW"/>
</dbReference>
<feature type="transmembrane region" description="Helical" evidence="1">
    <location>
        <begin position="92"/>
        <end position="113"/>
    </location>
</feature>
<dbReference type="Pfam" id="PF03779">
    <property type="entry name" value="SPW"/>
    <property type="match status" value="1"/>
</dbReference>
<evidence type="ECO:0000313" key="4">
    <source>
        <dbReference type="Proteomes" id="UP000325614"/>
    </source>
</evidence>
<feature type="domain" description="SPW repeat-containing integral membrane" evidence="2">
    <location>
        <begin position="13"/>
        <end position="107"/>
    </location>
</feature>
<keyword evidence="1" id="KW-0472">Membrane</keyword>
<evidence type="ECO:0000259" key="2">
    <source>
        <dbReference type="Pfam" id="PF03779"/>
    </source>
</evidence>
<dbReference type="KEGG" id="mico:GDR74_12125"/>
<dbReference type="EMBL" id="CP045423">
    <property type="protein sequence ID" value="QFU18119.1"/>
    <property type="molecule type" value="Genomic_DNA"/>
</dbReference>
<protein>
    <recommendedName>
        <fullName evidence="2">SPW repeat-containing integral membrane domain-containing protein</fullName>
    </recommendedName>
</protein>
<keyword evidence="1" id="KW-1133">Transmembrane helix</keyword>
<reference evidence="3 4" key="1">
    <citation type="submission" date="2019-10" db="EMBL/GenBank/DDBJ databases">
        <title>Isolation, Identification of Microvirga thermotolerans HR1, a novel thermophilic bacterium and Comparative Genomics of the genus Microvirga.</title>
        <authorList>
            <person name="Li J."/>
            <person name="Zhang W."/>
            <person name="Lin M."/>
            <person name="Wang J."/>
        </authorList>
    </citation>
    <scope>NUCLEOTIDE SEQUENCE [LARGE SCALE GENOMIC DNA]</scope>
    <source>
        <strain evidence="3 4">HR1</strain>
    </source>
</reference>
<feature type="transmembrane region" description="Helical" evidence="1">
    <location>
        <begin position="38"/>
        <end position="58"/>
    </location>
</feature>
<accession>A0A5P9K0N8</accession>
<proteinExistence type="predicted"/>
<sequence length="121" mass="12816">MIGLKHRSELTATNILNSILAVFLFFSPWLVGFRDVQAATWNAGVCGLAIGLMAALAITELQEWEEWVNAALGLWTAAAPWALGFAGVTTAMWTHVLVGLAAAVLAAVGLWLIHASATRAS</sequence>
<dbReference type="AlphaFoldDB" id="A0A5P9K0N8"/>
<evidence type="ECO:0000313" key="3">
    <source>
        <dbReference type="EMBL" id="QFU18119.1"/>
    </source>
</evidence>
<evidence type="ECO:0000256" key="1">
    <source>
        <dbReference type="SAM" id="Phobius"/>
    </source>
</evidence>
<gene>
    <name evidence="3" type="ORF">GDR74_12125</name>
</gene>
<dbReference type="Proteomes" id="UP000325614">
    <property type="component" value="Chromosome"/>
</dbReference>
<feature type="transmembrane region" description="Helical" evidence="1">
    <location>
        <begin position="12"/>
        <end position="32"/>
    </location>
</feature>
<organism evidence="3 4">
    <name type="scientific">Microvirga thermotolerans</name>
    <dbReference type="NCBI Taxonomy" id="2651334"/>
    <lineage>
        <taxon>Bacteria</taxon>
        <taxon>Pseudomonadati</taxon>
        <taxon>Pseudomonadota</taxon>
        <taxon>Alphaproteobacteria</taxon>
        <taxon>Hyphomicrobiales</taxon>
        <taxon>Methylobacteriaceae</taxon>
        <taxon>Microvirga</taxon>
    </lineage>
</organism>
<name>A0A5P9K0N8_9HYPH</name>